<gene>
    <name evidence="1" type="ORF">ETAA8_64960</name>
</gene>
<proteinExistence type="predicted"/>
<protein>
    <submittedName>
        <fullName evidence="1">Uncharacterized protein</fullName>
    </submittedName>
</protein>
<dbReference type="KEGG" id="aagg:ETAA8_64960"/>
<name>A0A517YM94_9BACT</name>
<sequence>MNSELLKVVLDRAERLFSFSIDFALNMRCKTDATANQRPVVSEDESWEVISQGEIRQKDLLYRLDQATHHVLPKELSLLAETIRQFRRILADVRQCRRSAVQLTRILELVAQFEELGRKGGSCILEIRKSLANQRIDVERNLDRSSITPAAMTASLNVAQALKGVVQEQRLKLMVDIFGMPE</sequence>
<dbReference type="Proteomes" id="UP000315017">
    <property type="component" value="Chromosome"/>
</dbReference>
<dbReference type="AlphaFoldDB" id="A0A517YM94"/>
<accession>A0A517YM94</accession>
<evidence type="ECO:0000313" key="1">
    <source>
        <dbReference type="EMBL" id="QDU31342.1"/>
    </source>
</evidence>
<evidence type="ECO:0000313" key="2">
    <source>
        <dbReference type="Proteomes" id="UP000315017"/>
    </source>
</evidence>
<dbReference type="EMBL" id="CP036274">
    <property type="protein sequence ID" value="QDU31342.1"/>
    <property type="molecule type" value="Genomic_DNA"/>
</dbReference>
<keyword evidence="2" id="KW-1185">Reference proteome</keyword>
<organism evidence="1 2">
    <name type="scientific">Anatilimnocola aggregata</name>
    <dbReference type="NCBI Taxonomy" id="2528021"/>
    <lineage>
        <taxon>Bacteria</taxon>
        <taxon>Pseudomonadati</taxon>
        <taxon>Planctomycetota</taxon>
        <taxon>Planctomycetia</taxon>
        <taxon>Pirellulales</taxon>
        <taxon>Pirellulaceae</taxon>
        <taxon>Anatilimnocola</taxon>
    </lineage>
</organism>
<reference evidence="1 2" key="1">
    <citation type="submission" date="2019-02" db="EMBL/GenBank/DDBJ databases">
        <title>Deep-cultivation of Planctomycetes and their phenomic and genomic characterization uncovers novel biology.</title>
        <authorList>
            <person name="Wiegand S."/>
            <person name="Jogler M."/>
            <person name="Boedeker C."/>
            <person name="Pinto D."/>
            <person name="Vollmers J."/>
            <person name="Rivas-Marin E."/>
            <person name="Kohn T."/>
            <person name="Peeters S.H."/>
            <person name="Heuer A."/>
            <person name="Rast P."/>
            <person name="Oberbeckmann S."/>
            <person name="Bunk B."/>
            <person name="Jeske O."/>
            <person name="Meyerdierks A."/>
            <person name="Storesund J.E."/>
            <person name="Kallscheuer N."/>
            <person name="Luecker S."/>
            <person name="Lage O.M."/>
            <person name="Pohl T."/>
            <person name="Merkel B.J."/>
            <person name="Hornburger P."/>
            <person name="Mueller R.-W."/>
            <person name="Bruemmer F."/>
            <person name="Labrenz M."/>
            <person name="Spormann A.M."/>
            <person name="Op den Camp H."/>
            <person name="Overmann J."/>
            <person name="Amann R."/>
            <person name="Jetten M.S.M."/>
            <person name="Mascher T."/>
            <person name="Medema M.H."/>
            <person name="Devos D.P."/>
            <person name="Kaster A.-K."/>
            <person name="Ovreas L."/>
            <person name="Rohde M."/>
            <person name="Galperin M.Y."/>
            <person name="Jogler C."/>
        </authorList>
    </citation>
    <scope>NUCLEOTIDE SEQUENCE [LARGE SCALE GENOMIC DNA]</scope>
    <source>
        <strain evidence="1 2">ETA_A8</strain>
    </source>
</reference>
<dbReference type="RefSeq" id="WP_145098320.1">
    <property type="nucleotide sequence ID" value="NZ_CP036274.1"/>
</dbReference>